<dbReference type="OrthoDB" id="6795959at2759"/>
<name>A0A6P7EXS1_DIAVI</name>
<keyword evidence="1" id="KW-0812">Transmembrane</keyword>
<proteinExistence type="predicted"/>
<accession>A0A6P7EXS1</accession>
<evidence type="ECO:0000313" key="3">
    <source>
        <dbReference type="EnsemblMetazoa" id="XP_028127969.1"/>
    </source>
</evidence>
<protein>
    <submittedName>
        <fullName evidence="5">Uncharacterized protein LOC114324359 isoform X1</fullName>
    </submittedName>
</protein>
<dbReference type="AlphaFoldDB" id="A0A6P7EXS1"/>
<dbReference type="EnsemblMetazoa" id="XM_028272168.2">
    <property type="protein sequence ID" value="XP_028127969.1"/>
    <property type="gene ID" value="LOC114324359"/>
</dbReference>
<dbReference type="RefSeq" id="XP_028127969.1">
    <property type="nucleotide sequence ID" value="XM_028272168.1"/>
</dbReference>
<reference evidence="5" key="1">
    <citation type="submission" date="2025-04" db="UniProtKB">
        <authorList>
            <consortium name="RefSeq"/>
        </authorList>
    </citation>
    <scope>IDENTIFICATION</scope>
    <source>
        <tissue evidence="5">Whole insect</tissue>
    </source>
</reference>
<keyword evidence="1" id="KW-1133">Transmembrane helix</keyword>
<feature type="transmembrane region" description="Helical" evidence="1">
    <location>
        <begin position="251"/>
        <end position="277"/>
    </location>
</feature>
<dbReference type="Proteomes" id="UP001652700">
    <property type="component" value="Unplaced"/>
</dbReference>
<evidence type="ECO:0000256" key="1">
    <source>
        <dbReference type="SAM" id="Phobius"/>
    </source>
</evidence>
<sequence>MNIFTVFPTAFCLFLLVKSEEYITAKVKKRYTIVSSPYYYLPITRKTIYSINTRLKKNVFGIRGTTIEIVIANSNTVFVQKYVLNDTIVMETGMICAYQSGACDDLNNYSRFEWTNKTMMSAPENTACLQNMMDFPLFRGMVEEWTVSYNPLVKFLILDVNNTKRVLNLVNMKNICDSWLWTTDQDNVFVFESEDSLPNITSNFSFAKDFKILENTSQFSQEKLSTKCGDGFESNLLINNTLNTISSCIHIILYLILYLIIFLTFRFVVGIITNFILLARINRTNLMELLVLSCSQNLTNQKIFFKEPESVKNLYAIAKSCEAVYESAENQYYRK</sequence>
<evidence type="ECO:0000256" key="2">
    <source>
        <dbReference type="SAM" id="SignalP"/>
    </source>
</evidence>
<dbReference type="KEGG" id="dvv:114324359"/>
<evidence type="ECO:0000313" key="4">
    <source>
        <dbReference type="Proteomes" id="UP001652700"/>
    </source>
</evidence>
<feature type="signal peptide" evidence="2">
    <location>
        <begin position="1"/>
        <end position="19"/>
    </location>
</feature>
<reference evidence="3" key="2">
    <citation type="submission" date="2025-05" db="UniProtKB">
        <authorList>
            <consortium name="EnsemblMetazoa"/>
        </authorList>
    </citation>
    <scope>IDENTIFICATION</scope>
</reference>
<keyword evidence="2" id="KW-0732">Signal</keyword>
<dbReference type="GeneID" id="114324359"/>
<feature type="chain" id="PRO_5028425348" evidence="2">
    <location>
        <begin position="20"/>
        <end position="335"/>
    </location>
</feature>
<organism evidence="5">
    <name type="scientific">Diabrotica virgifera virgifera</name>
    <name type="common">western corn rootworm</name>
    <dbReference type="NCBI Taxonomy" id="50390"/>
    <lineage>
        <taxon>Eukaryota</taxon>
        <taxon>Metazoa</taxon>
        <taxon>Ecdysozoa</taxon>
        <taxon>Arthropoda</taxon>
        <taxon>Hexapoda</taxon>
        <taxon>Insecta</taxon>
        <taxon>Pterygota</taxon>
        <taxon>Neoptera</taxon>
        <taxon>Endopterygota</taxon>
        <taxon>Coleoptera</taxon>
        <taxon>Polyphaga</taxon>
        <taxon>Cucujiformia</taxon>
        <taxon>Chrysomeloidea</taxon>
        <taxon>Chrysomelidae</taxon>
        <taxon>Galerucinae</taxon>
        <taxon>Diabroticina</taxon>
        <taxon>Diabroticites</taxon>
        <taxon>Diabrotica</taxon>
    </lineage>
</organism>
<gene>
    <name evidence="5" type="primary">LOC114324359</name>
</gene>
<evidence type="ECO:0000313" key="5">
    <source>
        <dbReference type="RefSeq" id="XP_028127969.1"/>
    </source>
</evidence>
<keyword evidence="4" id="KW-1185">Reference proteome</keyword>
<dbReference type="InParanoid" id="A0A6P7EXS1"/>
<keyword evidence="1" id="KW-0472">Membrane</keyword>